<evidence type="ECO:0000313" key="1">
    <source>
        <dbReference type="EMBL" id="CAH1200390.1"/>
    </source>
</evidence>
<dbReference type="EMBL" id="CAKMMW010000003">
    <property type="protein sequence ID" value="CAH1200390.1"/>
    <property type="molecule type" value="Genomic_DNA"/>
</dbReference>
<keyword evidence="2" id="KW-1185">Reference proteome</keyword>
<reference evidence="1" key="1">
    <citation type="submission" date="2022-01" db="EMBL/GenBank/DDBJ databases">
        <authorList>
            <person name="Criscuolo A."/>
        </authorList>
    </citation>
    <scope>NUCLEOTIDE SEQUENCE</scope>
    <source>
        <strain evidence="1">CIP111891</strain>
    </source>
</reference>
<dbReference type="Proteomes" id="UP000838821">
    <property type="component" value="Unassembled WGS sequence"/>
</dbReference>
<comment type="caution">
    <text evidence="1">The sequence shown here is derived from an EMBL/GenBank/DDBJ whole genome shotgun (WGS) entry which is preliminary data.</text>
</comment>
<gene>
    <name evidence="1" type="ORF">PAECIP111891_01733</name>
</gene>
<evidence type="ECO:0008006" key="3">
    <source>
        <dbReference type="Google" id="ProtNLM"/>
    </source>
</evidence>
<name>A0ABM9C2F4_9BACL</name>
<organism evidence="1 2">
    <name type="scientific">Paenibacillus allorhizoplanae</name>
    <dbReference type="NCBI Taxonomy" id="2905648"/>
    <lineage>
        <taxon>Bacteria</taxon>
        <taxon>Bacillati</taxon>
        <taxon>Bacillota</taxon>
        <taxon>Bacilli</taxon>
        <taxon>Bacillales</taxon>
        <taxon>Paenibacillaceae</taxon>
        <taxon>Paenibacillus</taxon>
    </lineage>
</organism>
<sequence>MKRYILKSTNFNELVRVFTTIKTEPDNLNQAATPLQARSQPEDLANFADKMIHTIKEHVEQNYQHVTLEDLARIVNLTPII</sequence>
<proteinExistence type="predicted"/>
<accession>A0ABM9C2F4</accession>
<dbReference type="RefSeq" id="WP_236286210.1">
    <property type="nucleotide sequence ID" value="NZ_CAKMMW010000003.1"/>
</dbReference>
<evidence type="ECO:0000313" key="2">
    <source>
        <dbReference type="Proteomes" id="UP000838821"/>
    </source>
</evidence>
<protein>
    <recommendedName>
        <fullName evidence="3">HTH araC/xylS-type domain-containing protein</fullName>
    </recommendedName>
</protein>